<dbReference type="EMBL" id="JBBEGN010000012">
    <property type="protein sequence ID" value="MEJ2870271.1"/>
    <property type="molecule type" value="Genomic_DNA"/>
</dbReference>
<reference evidence="1 2" key="1">
    <citation type="submission" date="2024-03" db="EMBL/GenBank/DDBJ databases">
        <title>Actinomycetospora sp. OC33-EN08, a novel actinomycete isolated from wild orchid (Aerides multiflora).</title>
        <authorList>
            <person name="Suriyachadkun C."/>
        </authorList>
    </citation>
    <scope>NUCLEOTIDE SEQUENCE [LARGE SCALE GENOMIC DNA]</scope>
    <source>
        <strain evidence="1 2">OC33-EN08</strain>
    </source>
</reference>
<accession>A0ABU8MSH3</accession>
<evidence type="ECO:0008006" key="3">
    <source>
        <dbReference type="Google" id="ProtNLM"/>
    </source>
</evidence>
<name>A0ABU8MSH3_9PSEU</name>
<proteinExistence type="predicted"/>
<evidence type="ECO:0000313" key="1">
    <source>
        <dbReference type="EMBL" id="MEJ2870271.1"/>
    </source>
</evidence>
<organism evidence="1 2">
    <name type="scientific">Actinomycetospora aurantiaca</name>
    <dbReference type="NCBI Taxonomy" id="3129233"/>
    <lineage>
        <taxon>Bacteria</taxon>
        <taxon>Bacillati</taxon>
        <taxon>Actinomycetota</taxon>
        <taxon>Actinomycetes</taxon>
        <taxon>Pseudonocardiales</taxon>
        <taxon>Pseudonocardiaceae</taxon>
        <taxon>Actinomycetospora</taxon>
    </lineage>
</organism>
<dbReference type="RefSeq" id="WP_337696838.1">
    <property type="nucleotide sequence ID" value="NZ_JBBEGN010000012.1"/>
</dbReference>
<dbReference type="Proteomes" id="UP001385809">
    <property type="component" value="Unassembled WGS sequence"/>
</dbReference>
<protein>
    <recommendedName>
        <fullName evidence="3">WXG100 family type VII secretion target</fullName>
    </recommendedName>
</protein>
<sequence>MTDGFTLPPDALREAVEDIEMAVADAARAAEAMSAAVRQLGRLVPGTRSAAEAATTARIWQTDADQWTAAAEALGDALEHTATDAGLTDGELARLLGEAW</sequence>
<keyword evidence="2" id="KW-1185">Reference proteome</keyword>
<comment type="caution">
    <text evidence="1">The sequence shown here is derived from an EMBL/GenBank/DDBJ whole genome shotgun (WGS) entry which is preliminary data.</text>
</comment>
<gene>
    <name evidence="1" type="ORF">WCD74_21045</name>
</gene>
<evidence type="ECO:0000313" key="2">
    <source>
        <dbReference type="Proteomes" id="UP001385809"/>
    </source>
</evidence>